<accession>A0ABY3X9T4</accession>
<dbReference type="Proteomes" id="UP000829542">
    <property type="component" value="Chromosome"/>
</dbReference>
<dbReference type="Pfam" id="PF04984">
    <property type="entry name" value="Phage_sheath_1"/>
    <property type="match status" value="1"/>
</dbReference>
<proteinExistence type="inferred from homology"/>
<evidence type="ECO:0000313" key="4">
    <source>
        <dbReference type="Proteomes" id="UP000829542"/>
    </source>
</evidence>
<name>A0ABY3X9T4_9GAMM</name>
<organism evidence="3 4">
    <name type="scientific">Ignatzschineria rhizosphaerae</name>
    <dbReference type="NCBI Taxonomy" id="2923279"/>
    <lineage>
        <taxon>Bacteria</taxon>
        <taxon>Pseudomonadati</taxon>
        <taxon>Pseudomonadota</taxon>
        <taxon>Gammaproteobacteria</taxon>
        <taxon>Cardiobacteriales</taxon>
        <taxon>Ignatzschineriaceae</taxon>
        <taxon>Ignatzschineria</taxon>
    </lineage>
</organism>
<feature type="domain" description="Tail sheath protein subtilisin-like" evidence="2">
    <location>
        <begin position="109"/>
        <end position="277"/>
    </location>
</feature>
<evidence type="ECO:0000256" key="1">
    <source>
        <dbReference type="ARBA" id="ARBA00008005"/>
    </source>
</evidence>
<comment type="similarity">
    <text evidence="1">Belongs to the myoviridae tail sheath protein family.</text>
</comment>
<evidence type="ECO:0000313" key="3">
    <source>
        <dbReference type="EMBL" id="UNM96738.1"/>
    </source>
</evidence>
<gene>
    <name evidence="3" type="ORF">MMG00_02465</name>
</gene>
<dbReference type="PANTHER" id="PTHR35861">
    <property type="match status" value="1"/>
</dbReference>
<protein>
    <submittedName>
        <fullName evidence="3">Phage tail sheath subtilisin-like domain-containing protein</fullName>
    </submittedName>
</protein>
<dbReference type="InterPro" id="IPR035089">
    <property type="entry name" value="Phage_sheath_subtilisin"/>
</dbReference>
<dbReference type="RefSeq" id="WP_242150888.1">
    <property type="nucleotide sequence ID" value="NZ_CP093379.1"/>
</dbReference>
<dbReference type="PANTHER" id="PTHR35861:SF1">
    <property type="entry name" value="PHAGE TAIL SHEATH PROTEIN"/>
    <property type="match status" value="1"/>
</dbReference>
<dbReference type="InterPro" id="IPR052042">
    <property type="entry name" value="Tail_sheath_structural"/>
</dbReference>
<reference evidence="3 4" key="1">
    <citation type="submission" date="2022-03" db="EMBL/GenBank/DDBJ databases">
        <title>Ignatzschineria rhizosphaerae HR5S32.</title>
        <authorList>
            <person name="Sun J.Q."/>
            <person name="Feng J.Y."/>
        </authorList>
    </citation>
    <scope>NUCLEOTIDE SEQUENCE [LARGE SCALE GENOMIC DNA]</scope>
    <source>
        <strain evidence="3 4">HR5S32</strain>
    </source>
</reference>
<evidence type="ECO:0000259" key="2">
    <source>
        <dbReference type="Pfam" id="PF04984"/>
    </source>
</evidence>
<keyword evidence="4" id="KW-1185">Reference proteome</keyword>
<sequence>MSTELQHGVRQTFDKSGWTQLPKVGTAVIGMVVTANDADEEMFPLDQCVLVTDFDVAIAKAGSTGTLGQALRNIKKEAVTPTVVVRVDEAESFDATIPNIMGKINPNGSRTGHEALELARTQTGVQPKIWICPKYDTEEVVRLRLVALADKFLGFVYASIETSYTVQKALKLADKVSSDNLMLIYNNAIAYDQDLEVEAEQYVVAQIAGLRARIDYEKGWHHSISNHVLSQVTGTTKEVTFAPINPAGTEANELNKKNISVLIRDDGGIKVWGNRTCAPIDSSHIFEVYTRTMNFLGEEAAIMLKSITQDKPMTRVLLEEFSMRYNNRLDEHKRAGRIIGGYVDLHPGKNGTNDLMEGRPDWLLKVTPVPPAESPGIELVLTDEFITNLV</sequence>
<dbReference type="EMBL" id="CP093379">
    <property type="protein sequence ID" value="UNM96738.1"/>
    <property type="molecule type" value="Genomic_DNA"/>
</dbReference>